<keyword evidence="2" id="KW-0808">Transferase</keyword>
<dbReference type="PANTHER" id="PTHR47829">
    <property type="entry name" value="HYDROLASE, PUTATIVE (AFU_ORTHOLOGUE AFUA_1G12880)-RELATED"/>
    <property type="match status" value="1"/>
</dbReference>
<keyword evidence="3" id="KW-1185">Reference proteome</keyword>
<dbReference type="Gene3D" id="3.90.1200.10">
    <property type="match status" value="1"/>
</dbReference>
<dbReference type="InterPro" id="IPR052898">
    <property type="entry name" value="ACAD10-like"/>
</dbReference>
<dbReference type="OrthoDB" id="3806873at2"/>
<dbReference type="SUPFAM" id="SSF56112">
    <property type="entry name" value="Protein kinase-like (PK-like)"/>
    <property type="match status" value="1"/>
</dbReference>
<dbReference type="CDD" id="cd05154">
    <property type="entry name" value="ACAD10_11_N-like"/>
    <property type="match status" value="1"/>
</dbReference>
<dbReference type="RefSeq" id="WP_142492546.1">
    <property type="nucleotide sequence ID" value="NZ_FXTO01000005.1"/>
</dbReference>
<proteinExistence type="predicted"/>
<dbReference type="PANTHER" id="PTHR47829:SF1">
    <property type="entry name" value="HAD FAMILY PHOSPHATASE"/>
    <property type="match status" value="1"/>
</dbReference>
<dbReference type="InterPro" id="IPR041726">
    <property type="entry name" value="ACAD10_11_N"/>
</dbReference>
<evidence type="ECO:0000313" key="2">
    <source>
        <dbReference type="EMBL" id="SMO53581.1"/>
    </source>
</evidence>
<dbReference type="InterPro" id="IPR011009">
    <property type="entry name" value="Kinase-like_dom_sf"/>
</dbReference>
<reference evidence="2 3" key="1">
    <citation type="submission" date="2017-05" db="EMBL/GenBank/DDBJ databases">
        <authorList>
            <person name="Varghese N."/>
            <person name="Submissions S."/>
        </authorList>
    </citation>
    <scope>NUCLEOTIDE SEQUENCE [LARGE SCALE GENOMIC DNA]</scope>
    <source>
        <strain evidence="2 3">DSM 29506</strain>
    </source>
</reference>
<dbReference type="GO" id="GO:0016301">
    <property type="term" value="F:kinase activity"/>
    <property type="evidence" value="ECO:0007669"/>
    <property type="project" value="UniProtKB-KW"/>
</dbReference>
<sequence>MTIEPDFNPKDLERAMGGPVLLDPVASGQSNPTWFVTSGDQKLVLRKKPAGATLNSAHAIEREYRVMKALAGSGVPVPAMIRLEEDASVIGTPFYLMQRMAGQASENSALPDLSTEQRGGFFAQAADILARLHRLDWQAAGLSDFGRSGDYYARQVRRWVRQWQDSGTRKDAVIDGLADWFAANIPAPQPTTIVHGDFRVGNLLFDPAVGQVSAVLDWELSTLGDPLADLAHWCMFYDMGPDQLGGLNGLDLPALNIPDAAAFLDMYRQAGGCDAPLTPFHRAFALFRMSVIFEGIAARVRSGQAVNSEAAAVGALAPDLARLADAILSGDRAGNASL</sequence>
<gene>
    <name evidence="2" type="ORF">SAMN06265173_10566</name>
</gene>
<dbReference type="EMBL" id="FXTO01000005">
    <property type="protein sequence ID" value="SMO53581.1"/>
    <property type="molecule type" value="Genomic_DNA"/>
</dbReference>
<feature type="domain" description="Aminoglycoside phosphotransferase" evidence="1">
    <location>
        <begin position="24"/>
        <end position="261"/>
    </location>
</feature>
<name>A0A521C422_9RHOB</name>
<accession>A0A521C422</accession>
<protein>
    <submittedName>
        <fullName evidence="2">Predicted kinase, aminoglycoside phosphotransferase (APT) family</fullName>
    </submittedName>
</protein>
<evidence type="ECO:0000313" key="3">
    <source>
        <dbReference type="Proteomes" id="UP000316030"/>
    </source>
</evidence>
<dbReference type="Gene3D" id="3.30.200.20">
    <property type="entry name" value="Phosphorylase Kinase, domain 1"/>
    <property type="match status" value="1"/>
</dbReference>
<dbReference type="Pfam" id="PF01636">
    <property type="entry name" value="APH"/>
    <property type="match status" value="1"/>
</dbReference>
<evidence type="ECO:0000259" key="1">
    <source>
        <dbReference type="Pfam" id="PF01636"/>
    </source>
</evidence>
<keyword evidence="2" id="KW-0418">Kinase</keyword>
<dbReference type="Proteomes" id="UP000316030">
    <property type="component" value="Unassembled WGS sequence"/>
</dbReference>
<dbReference type="AlphaFoldDB" id="A0A521C422"/>
<dbReference type="InterPro" id="IPR002575">
    <property type="entry name" value="Aminoglycoside_PTrfase"/>
</dbReference>
<organism evidence="2 3">
    <name type="scientific">Thalassovita litoralis</name>
    <dbReference type="NCBI Taxonomy" id="1010611"/>
    <lineage>
        <taxon>Bacteria</taxon>
        <taxon>Pseudomonadati</taxon>
        <taxon>Pseudomonadota</taxon>
        <taxon>Alphaproteobacteria</taxon>
        <taxon>Rhodobacterales</taxon>
        <taxon>Roseobacteraceae</taxon>
        <taxon>Thalassovita</taxon>
    </lineage>
</organism>